<keyword evidence="10" id="KW-0812">Transmembrane</keyword>
<protein>
    <recommendedName>
        <fullName evidence="9">Glucosidase II subunit alpha</fullName>
    </recommendedName>
</protein>
<dbReference type="PANTHER" id="PTHR22762">
    <property type="entry name" value="ALPHA-GLUCOSIDASE"/>
    <property type="match status" value="1"/>
</dbReference>
<evidence type="ECO:0000259" key="11">
    <source>
        <dbReference type="Pfam" id="PF01055"/>
    </source>
</evidence>
<keyword evidence="8" id="KW-0326">Glycosidase</keyword>
<comment type="pathway">
    <text evidence="2">Glycan metabolism; N-glycan metabolism.</text>
</comment>
<comment type="caution">
    <text evidence="14">The sequence shown here is derived from an EMBL/GenBank/DDBJ whole genome shotgun (WGS) entry which is preliminary data.</text>
</comment>
<keyword evidence="6" id="KW-0256">Endoplasmic reticulum</keyword>
<evidence type="ECO:0000256" key="4">
    <source>
        <dbReference type="ARBA" id="ARBA00022729"/>
    </source>
</evidence>
<dbReference type="Gene3D" id="2.60.40.1180">
    <property type="entry name" value="Golgi alpha-mannosidase II"/>
    <property type="match status" value="2"/>
</dbReference>
<dbReference type="CDD" id="cd06603">
    <property type="entry name" value="GH31_GANC_GANAB_alpha"/>
    <property type="match status" value="1"/>
</dbReference>
<feature type="domain" description="Glycoside hydrolase family 31 N-terminal" evidence="12">
    <location>
        <begin position="177"/>
        <end position="397"/>
    </location>
</feature>
<organism evidence="14 15">
    <name type="scientific">Tetrapyrgos nigripes</name>
    <dbReference type="NCBI Taxonomy" id="182062"/>
    <lineage>
        <taxon>Eukaryota</taxon>
        <taxon>Fungi</taxon>
        <taxon>Dikarya</taxon>
        <taxon>Basidiomycota</taxon>
        <taxon>Agaricomycotina</taxon>
        <taxon>Agaricomycetes</taxon>
        <taxon>Agaricomycetidae</taxon>
        <taxon>Agaricales</taxon>
        <taxon>Marasmiineae</taxon>
        <taxon>Marasmiaceae</taxon>
        <taxon>Tetrapyrgos</taxon>
    </lineage>
</organism>
<evidence type="ECO:0000256" key="2">
    <source>
        <dbReference type="ARBA" id="ARBA00004833"/>
    </source>
</evidence>
<keyword evidence="10" id="KW-0472">Membrane</keyword>
<evidence type="ECO:0000256" key="9">
    <source>
        <dbReference type="ARBA" id="ARBA00042895"/>
    </source>
</evidence>
<dbReference type="Pfam" id="PF21365">
    <property type="entry name" value="Glyco_hydro_31_3rd"/>
    <property type="match status" value="1"/>
</dbReference>
<dbReference type="GO" id="GO:0005975">
    <property type="term" value="P:carbohydrate metabolic process"/>
    <property type="evidence" value="ECO:0007669"/>
    <property type="project" value="InterPro"/>
</dbReference>
<dbReference type="InterPro" id="IPR011013">
    <property type="entry name" value="Gal_mutarotase_sf_dom"/>
</dbReference>
<evidence type="ECO:0000256" key="1">
    <source>
        <dbReference type="ARBA" id="ARBA00004240"/>
    </source>
</evidence>
<dbReference type="GO" id="GO:0006491">
    <property type="term" value="P:N-glycan processing"/>
    <property type="evidence" value="ECO:0007669"/>
    <property type="project" value="TreeGrafter"/>
</dbReference>
<evidence type="ECO:0000259" key="12">
    <source>
        <dbReference type="Pfam" id="PF13802"/>
    </source>
</evidence>
<dbReference type="PROSITE" id="PS51257">
    <property type="entry name" value="PROKAR_LIPOPROTEIN"/>
    <property type="match status" value="1"/>
</dbReference>
<dbReference type="GO" id="GO:0017177">
    <property type="term" value="C:glucosidase II complex"/>
    <property type="evidence" value="ECO:0007669"/>
    <property type="project" value="TreeGrafter"/>
</dbReference>
<evidence type="ECO:0000256" key="10">
    <source>
        <dbReference type="SAM" id="Phobius"/>
    </source>
</evidence>
<evidence type="ECO:0000313" key="15">
    <source>
        <dbReference type="Proteomes" id="UP000559256"/>
    </source>
</evidence>
<evidence type="ECO:0000256" key="5">
    <source>
        <dbReference type="ARBA" id="ARBA00022801"/>
    </source>
</evidence>
<keyword evidence="10" id="KW-1133">Transmembrane helix</keyword>
<dbReference type="InterPro" id="IPR025887">
    <property type="entry name" value="Glyco_hydro_31_N_dom"/>
</dbReference>
<comment type="subcellular location">
    <subcellularLocation>
        <location evidence="1">Endoplasmic reticulum</location>
    </subcellularLocation>
</comment>
<dbReference type="OrthoDB" id="3237269at2759"/>
<dbReference type="Pfam" id="PF13802">
    <property type="entry name" value="Gal_mutarotas_2"/>
    <property type="match status" value="1"/>
</dbReference>
<keyword evidence="15" id="KW-1185">Reference proteome</keyword>
<comment type="similarity">
    <text evidence="3">Belongs to the glycosyl hydrolase 31 family.</text>
</comment>
<dbReference type="SUPFAM" id="SSF51445">
    <property type="entry name" value="(Trans)glycosidases"/>
    <property type="match status" value="1"/>
</dbReference>
<evidence type="ECO:0000256" key="8">
    <source>
        <dbReference type="ARBA" id="ARBA00023295"/>
    </source>
</evidence>
<dbReference type="InterPro" id="IPR000322">
    <property type="entry name" value="Glyco_hydro_31_TIM"/>
</dbReference>
<dbReference type="EMBL" id="JAACJM010000009">
    <property type="protein sequence ID" value="KAF5371329.1"/>
    <property type="molecule type" value="Genomic_DNA"/>
</dbReference>
<sequence length="1101" mass="125223">MSTPRLICWPSLVVHYISFLLIFGCTSTNHTYGIYSFIRFTSNRFLGIFLSRTRSSNTRISYVLYSHSVCYPYCCFNVLSKTCFTTPQTAMSWVALASIVLAFTTLDVLAVRSSDFQTCLQSGFCRRGRALAVRANSDNSWTSPYSIDASTLSISPSNATFKASVKNALYPEIKFDLEVRIHEDSVVRVRMDEVDGLHKRYNGAASWALIREPEISKTVRWMAGEEDVRVSYGDAIEVIVKYDPLKLTLLRGGREQIVLNGQGLLNMEHFRKKEGRLKVNPRAWFEGDFQDAFWEERFNNWTDTKPKGPESLSLDITFPNHPYVYGIPQHASPLSLPTTTGPNSHYTDPYRLWNSDVFEHLADSPMSLYGSIPVMHAHSGESTVGLFNAVASDTWVDVSHPNPNQSTLTHWISESGILDLFLLPGPNPSSIFAQYALLTGTLALPPLWSLGYHQCRWNYVSSDDIRAIQRDFDQEDIPVDVFWLDIEYAEERKYFMWHETRFPDPVEMVAEVAGVGRKIVAIIDPHIKRTPAYPIYAESLSKNLLIKDKDGNEYEGYCWSENSVWMDCFHPEAGEWWVQKFKTHELEGKEGEREFSWTKSTKDVFIWNDMNEPAVFNGPEISMPKDNIHYGGWEHRDVHNINGMLFHNLTSLAIKHRFNPPNPPQRPFVLTRSFYAGSQRFGAMWTGDNLGTWEHMAVGIKMVLANGVAGMGFGGSDVGGFFGNPTPEMLVRWYQVGIFSPFLRAHAHEDTKRREPFLLEEPYRRMIRDMLRLRYKLLAVWYTAFREASVSGKPILRPHYVEFPQDVNGFELDDQFFLGSSGLLVKPVTESEKGARKKKVEVYLPAEDEIYYNYFTHTIFFSTSSTSSNPSKSGGKLISLPCPLSQIPLFIRGGSIIPTRERPRRSSPLMFLDPFTLTIALSIKGEARGEVYLDDGVSYRHVVEREWVWREFVAVMISESEKKVKKEKKVLRIESRDLGKTRAHEAVDPNEIASLMTTITTTTTTTTTLTPYTPDNEFAKSIGEVRVEKIVVLGLEGKPVSVKVEGEEKELVWEFKKGRASGDKDLKEKEKEGAGVASKLVIKDPRVLITKDWAVVIVVEV</sequence>
<evidence type="ECO:0000256" key="3">
    <source>
        <dbReference type="ARBA" id="ARBA00007806"/>
    </source>
</evidence>
<dbReference type="InterPro" id="IPR048395">
    <property type="entry name" value="Glyco_hydro_31_C"/>
</dbReference>
<reference evidence="14 15" key="1">
    <citation type="journal article" date="2020" name="ISME J.">
        <title>Uncovering the hidden diversity of litter-decomposition mechanisms in mushroom-forming fungi.</title>
        <authorList>
            <person name="Floudas D."/>
            <person name="Bentzer J."/>
            <person name="Ahren D."/>
            <person name="Johansson T."/>
            <person name="Persson P."/>
            <person name="Tunlid A."/>
        </authorList>
    </citation>
    <scope>NUCLEOTIDE SEQUENCE [LARGE SCALE GENOMIC DNA]</scope>
    <source>
        <strain evidence="14 15">CBS 291.85</strain>
    </source>
</reference>
<evidence type="ECO:0000259" key="13">
    <source>
        <dbReference type="Pfam" id="PF21365"/>
    </source>
</evidence>
<accession>A0A8H5GUA3</accession>
<proteinExistence type="inferred from homology"/>
<dbReference type="AlphaFoldDB" id="A0A8H5GUA3"/>
<name>A0A8H5GUA3_9AGAR</name>
<keyword evidence="5" id="KW-0378">Hydrolase</keyword>
<dbReference type="Gene3D" id="3.20.20.80">
    <property type="entry name" value="Glycosidases"/>
    <property type="match status" value="1"/>
</dbReference>
<dbReference type="InterPro" id="IPR017853">
    <property type="entry name" value="GH"/>
</dbReference>
<dbReference type="Proteomes" id="UP000559256">
    <property type="component" value="Unassembled WGS sequence"/>
</dbReference>
<dbReference type="Gene3D" id="2.60.40.1760">
    <property type="entry name" value="glycosyl hydrolase (family 31)"/>
    <property type="match status" value="1"/>
</dbReference>
<keyword evidence="4" id="KW-0732">Signal</keyword>
<evidence type="ECO:0000256" key="7">
    <source>
        <dbReference type="ARBA" id="ARBA00023180"/>
    </source>
</evidence>
<dbReference type="InterPro" id="IPR013780">
    <property type="entry name" value="Glyco_hydro_b"/>
</dbReference>
<dbReference type="Pfam" id="PF01055">
    <property type="entry name" value="Glyco_hydro_31_2nd"/>
    <property type="match status" value="1"/>
</dbReference>
<evidence type="ECO:0000313" key="14">
    <source>
        <dbReference type="EMBL" id="KAF5371329.1"/>
    </source>
</evidence>
<feature type="transmembrane region" description="Helical" evidence="10">
    <location>
        <begin position="12"/>
        <end position="35"/>
    </location>
</feature>
<dbReference type="CDD" id="cd14752">
    <property type="entry name" value="GH31_N"/>
    <property type="match status" value="1"/>
</dbReference>
<keyword evidence="7" id="KW-0325">Glycoprotein</keyword>
<dbReference type="GO" id="GO:0030246">
    <property type="term" value="F:carbohydrate binding"/>
    <property type="evidence" value="ECO:0007669"/>
    <property type="project" value="InterPro"/>
</dbReference>
<gene>
    <name evidence="14" type="ORF">D9758_004220</name>
</gene>
<dbReference type="PANTHER" id="PTHR22762:SF54">
    <property type="entry name" value="BCDNA.GH04962"/>
    <property type="match status" value="1"/>
</dbReference>
<feature type="domain" description="Glycosyl hydrolase family 31 C-terminal" evidence="13">
    <location>
        <begin position="792"/>
        <end position="897"/>
    </location>
</feature>
<dbReference type="GO" id="GO:0090599">
    <property type="term" value="F:alpha-glucosidase activity"/>
    <property type="evidence" value="ECO:0007669"/>
    <property type="project" value="TreeGrafter"/>
</dbReference>
<feature type="domain" description="Glycoside hydrolase family 31 TIM barrel" evidence="11">
    <location>
        <begin position="443"/>
        <end position="784"/>
    </location>
</feature>
<dbReference type="SUPFAM" id="SSF74650">
    <property type="entry name" value="Galactose mutarotase-like"/>
    <property type="match status" value="1"/>
</dbReference>
<evidence type="ECO:0000256" key="6">
    <source>
        <dbReference type="ARBA" id="ARBA00022824"/>
    </source>
</evidence>
<dbReference type="SUPFAM" id="SSF51011">
    <property type="entry name" value="Glycosyl hydrolase domain"/>
    <property type="match status" value="1"/>
</dbReference>